<dbReference type="STRING" id="1121345.SAMN02745217_02792"/>
<organism evidence="2 3">
    <name type="scientific">Anaerocolumna xylanovorans DSM 12503</name>
    <dbReference type="NCBI Taxonomy" id="1121345"/>
    <lineage>
        <taxon>Bacteria</taxon>
        <taxon>Bacillati</taxon>
        <taxon>Bacillota</taxon>
        <taxon>Clostridia</taxon>
        <taxon>Lachnospirales</taxon>
        <taxon>Lachnospiraceae</taxon>
        <taxon>Anaerocolumna</taxon>
    </lineage>
</organism>
<dbReference type="EMBL" id="FRFD01000008">
    <property type="protein sequence ID" value="SHO50588.1"/>
    <property type="molecule type" value="Genomic_DNA"/>
</dbReference>
<dbReference type="PANTHER" id="PTHR43245:SF58">
    <property type="entry name" value="BLL5923 PROTEIN"/>
    <property type="match status" value="1"/>
</dbReference>
<dbReference type="Proteomes" id="UP000184612">
    <property type="component" value="Unassembled WGS sequence"/>
</dbReference>
<dbReference type="AlphaFoldDB" id="A0A1M7YDJ6"/>
<dbReference type="RefSeq" id="WP_073589468.1">
    <property type="nucleotide sequence ID" value="NZ_FRFD01000008.1"/>
</dbReference>
<proteinExistence type="predicted"/>
<dbReference type="InterPro" id="IPR050177">
    <property type="entry name" value="Lipid_A_modif_metabolic_enz"/>
</dbReference>
<dbReference type="InterPro" id="IPR036291">
    <property type="entry name" value="NAD(P)-bd_dom_sf"/>
</dbReference>
<gene>
    <name evidence="2" type="ORF">SAMN02745217_02792</name>
</gene>
<dbReference type="SUPFAM" id="SSF51735">
    <property type="entry name" value="NAD(P)-binding Rossmann-fold domains"/>
    <property type="match status" value="1"/>
</dbReference>
<sequence length="264" mass="30674">MGNDRKKVLVIGANSYIGKKFYEYVYSLNEKLIDVDMVSATDGSWEKVDFSLYDSVLHLSAIVYRKEKENLKDLYENVNHKLPVRIAHKAKNNHVKQFIFMSSAAVYGDINGCITKETIPEPSTLYGKTKLAAEDDLLKLENTDFKIVIIRSPMVYGEGCKGNYRKLSKIAKFTPIFPDYHNKRSMIHVDRLSFHIVELILNEEQGCYFPQDENYADICELVVCIRKKSGKKTYLTKFFNPLINHLKKRFNVLDKIFGDMYYYD</sequence>
<accession>A0A1M7YDJ6</accession>
<dbReference type="PANTHER" id="PTHR43245">
    <property type="entry name" value="BIFUNCTIONAL POLYMYXIN RESISTANCE PROTEIN ARNA"/>
    <property type="match status" value="1"/>
</dbReference>
<evidence type="ECO:0000313" key="3">
    <source>
        <dbReference type="Proteomes" id="UP000184612"/>
    </source>
</evidence>
<name>A0A1M7YDJ6_9FIRM</name>
<reference evidence="2 3" key="1">
    <citation type="submission" date="2016-12" db="EMBL/GenBank/DDBJ databases">
        <authorList>
            <person name="Song W.-J."/>
            <person name="Kurnit D.M."/>
        </authorList>
    </citation>
    <scope>NUCLEOTIDE SEQUENCE [LARGE SCALE GENOMIC DNA]</scope>
    <source>
        <strain evidence="2 3">DSM 12503</strain>
    </source>
</reference>
<dbReference type="InterPro" id="IPR001509">
    <property type="entry name" value="Epimerase_deHydtase"/>
</dbReference>
<protein>
    <submittedName>
        <fullName evidence="2">UDP-glucose 4-epimerase</fullName>
    </submittedName>
</protein>
<keyword evidence="3" id="KW-1185">Reference proteome</keyword>
<feature type="domain" description="NAD-dependent epimerase/dehydratase" evidence="1">
    <location>
        <begin position="8"/>
        <end position="170"/>
    </location>
</feature>
<dbReference type="Pfam" id="PF01370">
    <property type="entry name" value="Epimerase"/>
    <property type="match status" value="1"/>
</dbReference>
<evidence type="ECO:0000313" key="2">
    <source>
        <dbReference type="EMBL" id="SHO50588.1"/>
    </source>
</evidence>
<dbReference type="Gene3D" id="3.40.50.720">
    <property type="entry name" value="NAD(P)-binding Rossmann-like Domain"/>
    <property type="match status" value="1"/>
</dbReference>
<evidence type="ECO:0000259" key="1">
    <source>
        <dbReference type="Pfam" id="PF01370"/>
    </source>
</evidence>